<comment type="catalytic activity">
    <reaction evidence="3 4">
        <text>5-carboxyamino-1-(5-phospho-D-ribosyl)imidazole + H(+) = 5-amino-1-(5-phospho-D-ribosyl)imidazole-4-carboxylate</text>
        <dbReference type="Rhea" id="RHEA:13193"/>
        <dbReference type="ChEBI" id="CHEBI:15378"/>
        <dbReference type="ChEBI" id="CHEBI:58730"/>
        <dbReference type="ChEBI" id="CHEBI:77657"/>
        <dbReference type="EC" id="5.4.99.18"/>
    </reaction>
</comment>
<evidence type="ECO:0000256" key="4">
    <source>
        <dbReference type="PIRNR" id="PIRNR001338"/>
    </source>
</evidence>
<evidence type="ECO:0000256" key="1">
    <source>
        <dbReference type="ARBA" id="ARBA00022755"/>
    </source>
</evidence>
<protein>
    <recommendedName>
        <fullName evidence="3 4">N5-carboxyaminoimidazole ribonucleotide mutase</fullName>
        <shortName evidence="3 4">N5-CAIR mutase</shortName>
        <ecNumber evidence="3 4">5.4.99.18</ecNumber>
    </recommendedName>
    <alternativeName>
        <fullName evidence="3">5-(carboxyamino)imidazole ribonucleotide mutase</fullName>
    </alternativeName>
</protein>
<evidence type="ECO:0000256" key="3">
    <source>
        <dbReference type="HAMAP-Rule" id="MF_01929"/>
    </source>
</evidence>
<dbReference type="InterPro" id="IPR024694">
    <property type="entry name" value="PurE_prokaryotes"/>
</dbReference>
<evidence type="ECO:0000259" key="6">
    <source>
        <dbReference type="SMART" id="SM01001"/>
    </source>
</evidence>
<dbReference type="Pfam" id="PF00731">
    <property type="entry name" value="AIRC"/>
    <property type="match status" value="1"/>
</dbReference>
<comment type="pathway">
    <text evidence="3 4">Purine metabolism; IMP biosynthesis via de novo pathway; 5-amino-1-(5-phospho-D-ribosyl)imidazole-4-carboxylate from 5-amino-1-(5-phospho-D-ribosyl)imidazole (N5-CAIR route): step 2/2.</text>
</comment>
<sequence length="165" mass="16505">MSSKRADVAIIMGSQSDWATMSHAADTLAALGVSHEKRIVSAHRTPERLYEFAKGAKAAGFKIIIAGAGGAAHLPGMTAALTPLPVFGVPVESKALSGQDSLLSIVQMPAGIPVGTLAIGKAGAVNAALLAAAVLALGDGELAARLDAWRAAQTAKVADSPADAS</sequence>
<dbReference type="RefSeq" id="WP_353644395.1">
    <property type="nucleotide sequence ID" value="NZ_CP159253.1"/>
</dbReference>
<dbReference type="EMBL" id="CP159253">
    <property type="protein sequence ID" value="XCG48067.1"/>
    <property type="molecule type" value="Genomic_DNA"/>
</dbReference>
<dbReference type="SUPFAM" id="SSF52255">
    <property type="entry name" value="N5-CAIR mutase (phosphoribosylaminoimidazole carboxylase, PurE)"/>
    <property type="match status" value="1"/>
</dbReference>
<organism evidence="7">
    <name type="scientific">Mesorhizobium sp. WSM2240</name>
    <dbReference type="NCBI Taxonomy" id="3228851"/>
    <lineage>
        <taxon>Bacteria</taxon>
        <taxon>Pseudomonadati</taxon>
        <taxon>Pseudomonadota</taxon>
        <taxon>Alphaproteobacteria</taxon>
        <taxon>Hyphomicrobiales</taxon>
        <taxon>Phyllobacteriaceae</taxon>
        <taxon>Mesorhizobium</taxon>
    </lineage>
</organism>
<keyword evidence="2 3" id="KW-0413">Isomerase</keyword>
<comment type="function">
    <text evidence="3 4">Catalyzes the conversion of N5-carboxyaminoimidazole ribonucleotide (N5-CAIR) to 4-carboxy-5-aminoimidazole ribonucleotide (CAIR).</text>
</comment>
<feature type="binding site" evidence="3 5">
    <location>
        <position position="17"/>
    </location>
    <ligand>
        <name>substrate</name>
    </ligand>
</feature>
<dbReference type="PANTHER" id="PTHR23046:SF2">
    <property type="entry name" value="PHOSPHORIBOSYLAMINOIMIDAZOLE CARBOXYLASE"/>
    <property type="match status" value="1"/>
</dbReference>
<dbReference type="EC" id="5.4.99.18" evidence="3 4"/>
<comment type="similarity">
    <text evidence="3">Belongs to the AIR carboxylase family. Class I subfamily.</text>
</comment>
<keyword evidence="1 3" id="KW-0658">Purine biosynthesis</keyword>
<feature type="binding site" evidence="3 5">
    <location>
        <position position="14"/>
    </location>
    <ligand>
        <name>substrate</name>
    </ligand>
</feature>
<gene>
    <name evidence="3 7" type="primary">purE</name>
    <name evidence="7" type="ORF">ABVK50_22905</name>
</gene>
<dbReference type="InterPro" id="IPR033747">
    <property type="entry name" value="PurE_ClassI"/>
</dbReference>
<dbReference type="GO" id="GO:0006189">
    <property type="term" value="P:'de novo' IMP biosynthetic process"/>
    <property type="evidence" value="ECO:0007669"/>
    <property type="project" value="UniProtKB-UniRule"/>
</dbReference>
<keyword evidence="7" id="KW-0456">Lyase</keyword>
<feature type="binding site" evidence="3 5">
    <location>
        <position position="44"/>
    </location>
    <ligand>
        <name>substrate</name>
    </ligand>
</feature>
<accession>A0AAU8CNB3</accession>
<dbReference type="GO" id="GO:0034023">
    <property type="term" value="F:5-(carboxyamino)imidazole ribonucleotide mutase activity"/>
    <property type="evidence" value="ECO:0007669"/>
    <property type="project" value="UniProtKB-UniRule"/>
</dbReference>
<name>A0AAU8CNB3_9HYPH</name>
<dbReference type="InterPro" id="IPR000031">
    <property type="entry name" value="PurE_dom"/>
</dbReference>
<dbReference type="PIRSF" id="PIRSF001338">
    <property type="entry name" value="AIR_carboxylase"/>
    <property type="match status" value="1"/>
</dbReference>
<dbReference type="GO" id="GO:0016829">
    <property type="term" value="F:lyase activity"/>
    <property type="evidence" value="ECO:0007669"/>
    <property type="project" value="UniProtKB-KW"/>
</dbReference>
<dbReference type="Gene3D" id="3.40.50.1970">
    <property type="match status" value="1"/>
</dbReference>
<dbReference type="PANTHER" id="PTHR23046">
    <property type="entry name" value="PHOSPHORIBOSYLAMINOIMIDAZOLE CARBOXYLASE CATALYTIC SUBUNIT"/>
    <property type="match status" value="1"/>
</dbReference>
<evidence type="ECO:0000256" key="5">
    <source>
        <dbReference type="PIRSR" id="PIRSR001338-1"/>
    </source>
</evidence>
<dbReference type="AlphaFoldDB" id="A0AAU8CNB3"/>
<feature type="domain" description="PurE" evidence="6">
    <location>
        <begin position="6"/>
        <end position="157"/>
    </location>
</feature>
<evidence type="ECO:0000256" key="2">
    <source>
        <dbReference type="ARBA" id="ARBA00023235"/>
    </source>
</evidence>
<proteinExistence type="inferred from homology"/>
<evidence type="ECO:0000313" key="7">
    <source>
        <dbReference type="EMBL" id="XCG48067.1"/>
    </source>
</evidence>
<dbReference type="NCBIfam" id="TIGR01162">
    <property type="entry name" value="purE"/>
    <property type="match status" value="1"/>
</dbReference>
<reference evidence="7" key="1">
    <citation type="submission" date="2024-06" db="EMBL/GenBank/DDBJ databases">
        <title>Mesorhizobium karijinii sp. nov., a symbiont of the iconic Swainsona formosa from arid Australia.</title>
        <authorList>
            <person name="Hill Y.J."/>
            <person name="Watkin E.L.J."/>
            <person name="O'Hara G.W."/>
            <person name="Terpolilli J."/>
            <person name="Tye M.L."/>
            <person name="Kohlmeier M.G."/>
        </authorList>
    </citation>
    <scope>NUCLEOTIDE SEQUENCE</scope>
    <source>
        <strain evidence="7">WSM2240</strain>
    </source>
</reference>
<dbReference type="SMART" id="SM01001">
    <property type="entry name" value="AIRC"/>
    <property type="match status" value="1"/>
</dbReference>
<dbReference type="HAMAP" id="MF_01929">
    <property type="entry name" value="PurE_classI"/>
    <property type="match status" value="1"/>
</dbReference>